<dbReference type="InterPro" id="IPR003594">
    <property type="entry name" value="HATPase_dom"/>
</dbReference>
<dbReference type="InterPro" id="IPR005467">
    <property type="entry name" value="His_kinase_dom"/>
</dbReference>
<organism evidence="11">
    <name type="scientific">freshwater metagenome</name>
    <dbReference type="NCBI Taxonomy" id="449393"/>
    <lineage>
        <taxon>unclassified sequences</taxon>
        <taxon>metagenomes</taxon>
        <taxon>ecological metagenomes</taxon>
    </lineage>
</organism>
<dbReference type="GO" id="GO:0016020">
    <property type="term" value="C:membrane"/>
    <property type="evidence" value="ECO:0007669"/>
    <property type="project" value="UniProtKB-SubCell"/>
</dbReference>
<dbReference type="PANTHER" id="PTHR42878">
    <property type="entry name" value="TWO-COMPONENT HISTIDINE KINASE"/>
    <property type="match status" value="1"/>
</dbReference>
<dbReference type="Gene3D" id="3.30.450.20">
    <property type="entry name" value="PAS domain"/>
    <property type="match status" value="2"/>
</dbReference>
<dbReference type="CDD" id="cd00082">
    <property type="entry name" value="HisKA"/>
    <property type="match status" value="1"/>
</dbReference>
<dbReference type="CDD" id="cd00130">
    <property type="entry name" value="PAS"/>
    <property type="match status" value="1"/>
</dbReference>
<dbReference type="Pfam" id="PF02518">
    <property type="entry name" value="HATPase_c"/>
    <property type="match status" value="1"/>
</dbReference>
<reference evidence="11" key="1">
    <citation type="submission" date="2020-05" db="EMBL/GenBank/DDBJ databases">
        <authorList>
            <person name="Chiriac C."/>
            <person name="Salcher M."/>
            <person name="Ghai R."/>
            <person name="Kavagutti S V."/>
        </authorList>
    </citation>
    <scope>NUCLEOTIDE SEQUENCE</scope>
</reference>
<feature type="domain" description="PAS" evidence="7">
    <location>
        <begin position="131"/>
        <end position="194"/>
    </location>
</feature>
<dbReference type="EC" id="2.7.13.3" evidence="2"/>
<evidence type="ECO:0000313" key="12">
    <source>
        <dbReference type="EMBL" id="CAB4849242.1"/>
    </source>
</evidence>
<dbReference type="GO" id="GO:0030295">
    <property type="term" value="F:protein kinase activator activity"/>
    <property type="evidence" value="ECO:0007669"/>
    <property type="project" value="TreeGrafter"/>
</dbReference>
<accession>A0A6J6YYH6</accession>
<dbReference type="SUPFAM" id="SSF55874">
    <property type="entry name" value="ATPase domain of HSP90 chaperone/DNA topoisomerase II/histidine kinase"/>
    <property type="match status" value="1"/>
</dbReference>
<evidence type="ECO:0000259" key="6">
    <source>
        <dbReference type="PROSITE" id="PS50109"/>
    </source>
</evidence>
<dbReference type="InterPro" id="IPR000700">
    <property type="entry name" value="PAS-assoc_C"/>
</dbReference>
<evidence type="ECO:0000313" key="14">
    <source>
        <dbReference type="EMBL" id="CAB5000728.1"/>
    </source>
</evidence>
<dbReference type="InterPro" id="IPR013767">
    <property type="entry name" value="PAS_fold"/>
</dbReference>
<evidence type="ECO:0000313" key="9">
    <source>
        <dbReference type="EMBL" id="CAB4362967.1"/>
    </source>
</evidence>
<protein>
    <recommendedName>
        <fullName evidence="2">histidine kinase</fullName>
        <ecNumber evidence="2">2.7.13.3</ecNumber>
    </recommendedName>
</protein>
<dbReference type="EMBL" id="CAESGF010000003">
    <property type="protein sequence ID" value="CAB4362967.1"/>
    <property type="molecule type" value="Genomic_DNA"/>
</dbReference>
<dbReference type="InterPro" id="IPR050351">
    <property type="entry name" value="BphY/WalK/GraS-like"/>
</dbReference>
<dbReference type="InterPro" id="IPR036890">
    <property type="entry name" value="HATPase_C_sf"/>
</dbReference>
<dbReference type="GO" id="GO:0000155">
    <property type="term" value="F:phosphorelay sensor kinase activity"/>
    <property type="evidence" value="ECO:0007669"/>
    <property type="project" value="InterPro"/>
</dbReference>
<evidence type="ECO:0000256" key="4">
    <source>
        <dbReference type="ARBA" id="ARBA00022777"/>
    </source>
</evidence>
<dbReference type="SUPFAM" id="SSF47384">
    <property type="entry name" value="Homodimeric domain of signal transducing histidine kinase"/>
    <property type="match status" value="1"/>
</dbReference>
<dbReference type="EMBL" id="CAFAAV010000057">
    <property type="protein sequence ID" value="CAB4814501.1"/>
    <property type="molecule type" value="Genomic_DNA"/>
</dbReference>
<evidence type="ECO:0000259" key="7">
    <source>
        <dbReference type="PROSITE" id="PS50112"/>
    </source>
</evidence>
<feature type="domain" description="Histidine kinase" evidence="6">
    <location>
        <begin position="272"/>
        <end position="479"/>
    </location>
</feature>
<evidence type="ECO:0000313" key="13">
    <source>
        <dbReference type="EMBL" id="CAB4919928.1"/>
    </source>
</evidence>
<evidence type="ECO:0000256" key="2">
    <source>
        <dbReference type="ARBA" id="ARBA00012438"/>
    </source>
</evidence>
<feature type="domain" description="PAC" evidence="8">
    <location>
        <begin position="203"/>
        <end position="254"/>
    </location>
</feature>
<dbReference type="GO" id="GO:0007234">
    <property type="term" value="P:osmosensory signaling via phosphorelay pathway"/>
    <property type="evidence" value="ECO:0007669"/>
    <property type="project" value="TreeGrafter"/>
</dbReference>
<dbReference type="SMART" id="SM00387">
    <property type="entry name" value="HATPase_c"/>
    <property type="match status" value="1"/>
</dbReference>
<dbReference type="PANTHER" id="PTHR42878:SF15">
    <property type="entry name" value="BACTERIOPHYTOCHROME"/>
    <property type="match status" value="1"/>
</dbReference>
<dbReference type="AlphaFoldDB" id="A0A6J6YYH6"/>
<evidence type="ECO:0000313" key="10">
    <source>
        <dbReference type="EMBL" id="CAB4712328.1"/>
    </source>
</evidence>
<evidence type="ECO:0000256" key="1">
    <source>
        <dbReference type="ARBA" id="ARBA00000085"/>
    </source>
</evidence>
<keyword evidence="3" id="KW-0808">Transferase</keyword>
<keyword evidence="4" id="KW-0418">Kinase</keyword>
<dbReference type="InterPro" id="IPR003661">
    <property type="entry name" value="HisK_dim/P_dom"/>
</dbReference>
<dbReference type="PROSITE" id="PS50109">
    <property type="entry name" value="HIS_KIN"/>
    <property type="match status" value="1"/>
</dbReference>
<name>A0A6J6YYH6_9ZZZZ</name>
<evidence type="ECO:0000256" key="3">
    <source>
        <dbReference type="ARBA" id="ARBA00022679"/>
    </source>
</evidence>
<dbReference type="EMBL" id="CAFBOL010000064">
    <property type="protein sequence ID" value="CAB5000728.1"/>
    <property type="molecule type" value="Genomic_DNA"/>
</dbReference>
<dbReference type="EMBL" id="CAFBMT010000003">
    <property type="protein sequence ID" value="CAB4919928.1"/>
    <property type="molecule type" value="Genomic_DNA"/>
</dbReference>
<evidence type="ECO:0000313" key="11">
    <source>
        <dbReference type="EMBL" id="CAB4814501.1"/>
    </source>
</evidence>
<dbReference type="InterPro" id="IPR035965">
    <property type="entry name" value="PAS-like_dom_sf"/>
</dbReference>
<dbReference type="EMBL" id="CAFBIY010000035">
    <property type="protein sequence ID" value="CAB4849242.1"/>
    <property type="molecule type" value="Genomic_DNA"/>
</dbReference>
<evidence type="ECO:0000256" key="5">
    <source>
        <dbReference type="ARBA" id="ARBA00023136"/>
    </source>
</evidence>
<dbReference type="Gene3D" id="3.30.565.10">
    <property type="entry name" value="Histidine kinase-like ATPase, C-terminal domain"/>
    <property type="match status" value="1"/>
</dbReference>
<sequence>MEQSAEYYRALLDRADGILTILNPDLSWRTSTGRGTLEMGYPQGFDPEGGVFSLLHPDDIEQGFAGLQELVAMGPGATRVGQVRIRAKSGRYVEFEIHGTNLIGLAPIDGVAVQAIDVSALRSAEIELWRSEERYRELVENMMNGVWIIGPDGRTVFANPRMATMLDTPLHDLLERSVYDYVDDEQKNVIAQYLARRQAGLSETYELCLRSANGVPVWVLVSTTPLAADGPFRASASVLTDITALKRVEFELDNARQRAEESSRAKGALLFRMSHEFRTPLNAVMGFAQLLERLVDGAAADYVQRIAKAGTRLVALVGDLDALRLNEVSPASSMGLVTLAASTEQVLAKMLPAARHADVTFLTGEVHGRVTADPVRLEQVLTNLVTNAIGASPVGGVVTISTSVNDGRVRYSVADQGRSLTVAEQERAFEPFADPAVDGRRSSVLLPLIRSAVATLGGATGVECPPTGGSVLWFELPLA</sequence>
<dbReference type="InterPro" id="IPR000014">
    <property type="entry name" value="PAS"/>
</dbReference>
<gene>
    <name evidence="10" type="ORF">UFOPK2656_00756</name>
    <name evidence="11" type="ORF">UFOPK3099_00967</name>
    <name evidence="12" type="ORF">UFOPK3267_00880</name>
    <name evidence="13" type="ORF">UFOPK3651_00794</name>
    <name evidence="14" type="ORF">UFOPK3931_02117</name>
    <name evidence="9" type="ORF">UFOPK4189_00754</name>
</gene>
<keyword evidence="5" id="KW-0472">Membrane</keyword>
<evidence type="ECO:0000259" key="8">
    <source>
        <dbReference type="PROSITE" id="PS50113"/>
    </source>
</evidence>
<proteinExistence type="predicted"/>
<comment type="catalytic activity">
    <reaction evidence="1">
        <text>ATP + protein L-histidine = ADP + protein N-phospho-L-histidine.</text>
        <dbReference type="EC" id="2.7.13.3"/>
    </reaction>
</comment>
<dbReference type="Pfam" id="PF00512">
    <property type="entry name" value="HisKA"/>
    <property type="match status" value="1"/>
</dbReference>
<dbReference type="EMBL" id="CAEZYF010000003">
    <property type="protein sequence ID" value="CAB4712328.1"/>
    <property type="molecule type" value="Genomic_DNA"/>
</dbReference>
<dbReference type="NCBIfam" id="TIGR00229">
    <property type="entry name" value="sensory_box"/>
    <property type="match status" value="1"/>
</dbReference>
<dbReference type="PROSITE" id="PS50113">
    <property type="entry name" value="PAC"/>
    <property type="match status" value="1"/>
</dbReference>
<dbReference type="PROSITE" id="PS50112">
    <property type="entry name" value="PAS"/>
    <property type="match status" value="1"/>
</dbReference>
<dbReference type="SMART" id="SM00091">
    <property type="entry name" value="PAS"/>
    <property type="match status" value="2"/>
</dbReference>
<dbReference type="InterPro" id="IPR036097">
    <property type="entry name" value="HisK_dim/P_sf"/>
</dbReference>
<dbReference type="Pfam" id="PF00989">
    <property type="entry name" value="PAS"/>
    <property type="match status" value="1"/>
</dbReference>
<dbReference type="SUPFAM" id="SSF55785">
    <property type="entry name" value="PYP-like sensor domain (PAS domain)"/>
    <property type="match status" value="2"/>
</dbReference>
<dbReference type="SMART" id="SM00388">
    <property type="entry name" value="HisKA"/>
    <property type="match status" value="1"/>
</dbReference>
<dbReference type="GO" id="GO:0000156">
    <property type="term" value="F:phosphorelay response regulator activity"/>
    <property type="evidence" value="ECO:0007669"/>
    <property type="project" value="TreeGrafter"/>
</dbReference>
<dbReference type="Gene3D" id="1.10.287.130">
    <property type="match status" value="1"/>
</dbReference>